<evidence type="ECO:0000313" key="2">
    <source>
        <dbReference type="Proteomes" id="UP000305778"/>
    </source>
</evidence>
<evidence type="ECO:0000313" key="1">
    <source>
        <dbReference type="EMBL" id="TJZ97838.1"/>
    </source>
</evidence>
<dbReference type="EMBL" id="SUMC01000139">
    <property type="protein sequence ID" value="TJZ97838.1"/>
    <property type="molecule type" value="Genomic_DNA"/>
</dbReference>
<keyword evidence="2" id="KW-1185">Reference proteome</keyword>
<comment type="caution">
    <text evidence="1">The sequence shown here is derived from an EMBL/GenBank/DDBJ whole genome shotgun (WGS) entry which is preliminary data.</text>
</comment>
<name>A0A4V5MWY1_9ACTN</name>
<dbReference type="RefSeq" id="WP_136730507.1">
    <property type="nucleotide sequence ID" value="NZ_SUMC01000139.1"/>
</dbReference>
<accession>A0A4V5MWY1</accession>
<dbReference type="Proteomes" id="UP000305778">
    <property type="component" value="Unassembled WGS sequence"/>
</dbReference>
<proteinExistence type="predicted"/>
<dbReference type="OrthoDB" id="4503947at2"/>
<protein>
    <submittedName>
        <fullName evidence="1">Uncharacterized protein</fullName>
    </submittedName>
</protein>
<organism evidence="1 2">
    <name type="scientific">Actinacidiphila oryziradicis</name>
    <dbReference type="NCBI Taxonomy" id="2571141"/>
    <lineage>
        <taxon>Bacteria</taxon>
        <taxon>Bacillati</taxon>
        <taxon>Actinomycetota</taxon>
        <taxon>Actinomycetes</taxon>
        <taxon>Kitasatosporales</taxon>
        <taxon>Streptomycetaceae</taxon>
        <taxon>Actinacidiphila</taxon>
    </lineage>
</organism>
<reference evidence="1 2" key="1">
    <citation type="submission" date="2019-04" db="EMBL/GenBank/DDBJ databases">
        <title>Streptomyces oryziradicis sp. nov., a novel actinomycete isolated from rhizosphere soil of rice (Oryza sativa L.).</title>
        <authorList>
            <person name="Li C."/>
        </authorList>
    </citation>
    <scope>NUCLEOTIDE SEQUENCE [LARGE SCALE GENOMIC DNA]</scope>
    <source>
        <strain evidence="1 2">NEAU-C40</strain>
    </source>
</reference>
<gene>
    <name evidence="1" type="ORF">FCI23_49250</name>
</gene>
<sequence>MAGTRAGAVEQLHRVAAARGGSVEVDEHRVPRSWVLRRTGSYPVREWFDVVAPMMARDKVRPGFAGAWRTLGLGTEQLALAWP</sequence>
<dbReference type="AlphaFoldDB" id="A0A4V5MWY1"/>